<protein>
    <recommendedName>
        <fullName evidence="4">Phytocyanin domain-containing protein</fullName>
    </recommendedName>
</protein>
<accession>A0ABU6T528</accession>
<name>A0ABU6T528_9FABA</name>
<sequence length="164" mass="17667">MAKSIALVASSFFILLLAFPTVFATDFTVGDSSGWALKFDYTAWAKGKTFKVGDTLTFKYNPSFHQVNEVNKCNYDGCNLSNPTKNYKGGNTTITLFEEGCYYFLCPIDDHCSEGMKLEVIVAAYSSGSPSTPYSTTTPSRAPTKNGTVGVSSGVSQFHGTLVG</sequence>
<proteinExistence type="predicted"/>
<feature type="chain" id="PRO_5046826888" description="Phytocyanin domain-containing protein" evidence="3">
    <location>
        <begin position="25"/>
        <end position="164"/>
    </location>
</feature>
<feature type="signal peptide" evidence="3">
    <location>
        <begin position="1"/>
        <end position="24"/>
    </location>
</feature>
<dbReference type="InterPro" id="IPR039391">
    <property type="entry name" value="Phytocyanin-like"/>
</dbReference>
<evidence type="ECO:0000313" key="6">
    <source>
        <dbReference type="Proteomes" id="UP001341840"/>
    </source>
</evidence>
<keyword evidence="1" id="KW-0479">Metal-binding</keyword>
<gene>
    <name evidence="5" type="ORF">PIB30_009314</name>
</gene>
<dbReference type="Pfam" id="PF02298">
    <property type="entry name" value="Cu_bind_like"/>
    <property type="match status" value="1"/>
</dbReference>
<dbReference type="InterPro" id="IPR003245">
    <property type="entry name" value="Phytocyanin_dom"/>
</dbReference>
<evidence type="ECO:0000256" key="1">
    <source>
        <dbReference type="ARBA" id="ARBA00022723"/>
    </source>
</evidence>
<evidence type="ECO:0000256" key="3">
    <source>
        <dbReference type="SAM" id="SignalP"/>
    </source>
</evidence>
<dbReference type="Gene3D" id="2.60.40.420">
    <property type="entry name" value="Cupredoxins - blue copper proteins"/>
    <property type="match status" value="1"/>
</dbReference>
<dbReference type="PANTHER" id="PTHR33021">
    <property type="entry name" value="BLUE COPPER PROTEIN"/>
    <property type="match status" value="1"/>
</dbReference>
<keyword evidence="3" id="KW-0732">Signal</keyword>
<organism evidence="5 6">
    <name type="scientific">Stylosanthes scabra</name>
    <dbReference type="NCBI Taxonomy" id="79078"/>
    <lineage>
        <taxon>Eukaryota</taxon>
        <taxon>Viridiplantae</taxon>
        <taxon>Streptophyta</taxon>
        <taxon>Embryophyta</taxon>
        <taxon>Tracheophyta</taxon>
        <taxon>Spermatophyta</taxon>
        <taxon>Magnoliopsida</taxon>
        <taxon>eudicotyledons</taxon>
        <taxon>Gunneridae</taxon>
        <taxon>Pentapetalae</taxon>
        <taxon>rosids</taxon>
        <taxon>fabids</taxon>
        <taxon>Fabales</taxon>
        <taxon>Fabaceae</taxon>
        <taxon>Papilionoideae</taxon>
        <taxon>50 kb inversion clade</taxon>
        <taxon>dalbergioids sensu lato</taxon>
        <taxon>Dalbergieae</taxon>
        <taxon>Pterocarpus clade</taxon>
        <taxon>Stylosanthes</taxon>
    </lineage>
</organism>
<feature type="compositionally biased region" description="Low complexity" evidence="2">
    <location>
        <begin position="128"/>
        <end position="144"/>
    </location>
</feature>
<dbReference type="CDD" id="cd04216">
    <property type="entry name" value="Phytocyanin"/>
    <property type="match status" value="1"/>
</dbReference>
<dbReference type="SUPFAM" id="SSF49503">
    <property type="entry name" value="Cupredoxins"/>
    <property type="match status" value="1"/>
</dbReference>
<dbReference type="PANTHER" id="PTHR33021:SF350">
    <property type="entry name" value="UCLACYANIN-2"/>
    <property type="match status" value="1"/>
</dbReference>
<reference evidence="5 6" key="1">
    <citation type="journal article" date="2023" name="Plants (Basel)">
        <title>Bridging the Gap: Combining Genomics and Transcriptomics Approaches to Understand Stylosanthes scabra, an Orphan Legume from the Brazilian Caatinga.</title>
        <authorList>
            <person name="Ferreira-Neto J.R.C."/>
            <person name="da Silva M.D."/>
            <person name="Binneck E."/>
            <person name="de Melo N.F."/>
            <person name="da Silva R.H."/>
            <person name="de Melo A.L.T.M."/>
            <person name="Pandolfi V."/>
            <person name="Bustamante F.O."/>
            <person name="Brasileiro-Vidal A.C."/>
            <person name="Benko-Iseppon A.M."/>
        </authorList>
    </citation>
    <scope>NUCLEOTIDE SEQUENCE [LARGE SCALE GENOMIC DNA]</scope>
    <source>
        <tissue evidence="5">Leaves</tissue>
    </source>
</reference>
<keyword evidence="6" id="KW-1185">Reference proteome</keyword>
<feature type="domain" description="Phytocyanin" evidence="4">
    <location>
        <begin position="25"/>
        <end position="124"/>
    </location>
</feature>
<dbReference type="InterPro" id="IPR033138">
    <property type="entry name" value="Cu_oxidase_CS"/>
</dbReference>
<comment type="caution">
    <text evidence="5">The sequence shown here is derived from an EMBL/GenBank/DDBJ whole genome shotgun (WGS) entry which is preliminary data.</text>
</comment>
<dbReference type="PROSITE" id="PS00079">
    <property type="entry name" value="MULTICOPPER_OXIDASE1"/>
    <property type="match status" value="1"/>
</dbReference>
<dbReference type="PROSITE" id="PS51485">
    <property type="entry name" value="PHYTOCYANIN"/>
    <property type="match status" value="1"/>
</dbReference>
<evidence type="ECO:0000313" key="5">
    <source>
        <dbReference type="EMBL" id="MED6143814.1"/>
    </source>
</evidence>
<evidence type="ECO:0000256" key="2">
    <source>
        <dbReference type="SAM" id="MobiDB-lite"/>
    </source>
</evidence>
<evidence type="ECO:0000259" key="4">
    <source>
        <dbReference type="PROSITE" id="PS51485"/>
    </source>
</evidence>
<feature type="region of interest" description="Disordered" evidence="2">
    <location>
        <begin position="128"/>
        <end position="153"/>
    </location>
</feature>
<dbReference type="InterPro" id="IPR008972">
    <property type="entry name" value="Cupredoxin"/>
</dbReference>
<dbReference type="Proteomes" id="UP001341840">
    <property type="component" value="Unassembled WGS sequence"/>
</dbReference>
<dbReference type="EMBL" id="JASCZI010090642">
    <property type="protein sequence ID" value="MED6143814.1"/>
    <property type="molecule type" value="Genomic_DNA"/>
</dbReference>